<dbReference type="PANTHER" id="PTHR32046">
    <property type="entry name" value="G DOMAIN-CONTAINING PROTEIN"/>
    <property type="match status" value="1"/>
</dbReference>
<evidence type="ECO:0000313" key="3">
    <source>
        <dbReference type="EMBL" id="CAG9310704.1"/>
    </source>
</evidence>
<evidence type="ECO:0000256" key="1">
    <source>
        <dbReference type="SAM" id="MobiDB-lite"/>
    </source>
</evidence>
<dbReference type="Proteomes" id="UP001162131">
    <property type="component" value="Unassembled WGS sequence"/>
</dbReference>
<dbReference type="SUPFAM" id="SSF52540">
    <property type="entry name" value="P-loop containing nucleoside triphosphate hydrolases"/>
    <property type="match status" value="1"/>
</dbReference>
<feature type="domain" description="G" evidence="2">
    <location>
        <begin position="287"/>
        <end position="437"/>
    </location>
</feature>
<dbReference type="AlphaFoldDB" id="A0AAU9IG11"/>
<evidence type="ECO:0000313" key="4">
    <source>
        <dbReference type="Proteomes" id="UP001162131"/>
    </source>
</evidence>
<keyword evidence="4" id="KW-1185">Reference proteome</keyword>
<organism evidence="3 4">
    <name type="scientific">Blepharisma stoltei</name>
    <dbReference type="NCBI Taxonomy" id="1481888"/>
    <lineage>
        <taxon>Eukaryota</taxon>
        <taxon>Sar</taxon>
        <taxon>Alveolata</taxon>
        <taxon>Ciliophora</taxon>
        <taxon>Postciliodesmatophora</taxon>
        <taxon>Heterotrichea</taxon>
        <taxon>Heterotrichida</taxon>
        <taxon>Blepharismidae</taxon>
        <taxon>Blepharisma</taxon>
    </lineage>
</organism>
<dbReference type="EMBL" id="CAJZBQ010000002">
    <property type="protein sequence ID" value="CAG9310704.1"/>
    <property type="molecule type" value="Genomic_DNA"/>
</dbReference>
<dbReference type="GO" id="GO:0005525">
    <property type="term" value="F:GTP binding"/>
    <property type="evidence" value="ECO:0007669"/>
    <property type="project" value="InterPro"/>
</dbReference>
<proteinExistence type="predicted"/>
<feature type="compositionally biased region" description="Low complexity" evidence="1">
    <location>
        <begin position="68"/>
        <end position="87"/>
    </location>
</feature>
<dbReference type="PANTHER" id="PTHR32046:SF12">
    <property type="entry name" value="AIG1-TYPE G DOMAIN-CONTAINING PROTEIN"/>
    <property type="match status" value="1"/>
</dbReference>
<gene>
    <name evidence="3" type="ORF">BSTOLATCC_MIC1544</name>
</gene>
<reference evidence="3" key="1">
    <citation type="submission" date="2021-09" db="EMBL/GenBank/DDBJ databases">
        <authorList>
            <consortium name="AG Swart"/>
            <person name="Singh M."/>
            <person name="Singh A."/>
            <person name="Seah K."/>
            <person name="Emmerich C."/>
        </authorList>
    </citation>
    <scope>NUCLEOTIDE SEQUENCE</scope>
    <source>
        <strain evidence="3">ATCC30299</strain>
    </source>
</reference>
<sequence length="668" mass="76144">MNYPYLPNINPYTSSVYKADIRLGSSRKQPFEEPKNSNIPANNPHTAHYPAPHPDPHPAPHPDPHPAPHLASHPAPHIAPHIAPHTAPHTAPYAAPYIYNLRHMNMNPNSVQHLNHPNEFNYKSPGHIANDTNNMNGGQNTNNINLLRWPSLPPLAPVHVEPKPPYEGIDNKTPYQIPHINNVNENNTLQEVRALHQRIDEMNRGIELLIQNAQNSYYAFDEVRILHEMISEVNRRIESFTLNAKNVCNPQQLFTNVRPNNEETKIKPKKPRPKKLDIPPYQKIVSLVIGQTGSGKSTFINIITNFFRNGTLENKKIAIPTKDFPQTERDFVHAESGKGVDQSQTVKCCRYDFKDLDSCSTFTFIDTPGLSDTRGVDQDDKNIKIIENEILKFTDINAIIIVQNGSEARKTASVNNSLVRIRNALPRKVEDNIILVLTNSHISSNFNVDALPVTPKHTLIMDNNAFNIVEPTQYDLMDLKPSWDKSMRKVKEIAEYLCTMGSFSTKCYKEMIEEKDRALLKFHQAKSKLQNLYGLQEQLEEIKIKKESYLKDAKAYQNYKQTKIIEQIDWKDVDYHNTVCSNDESLCHKQCGLEFTPDNDGNVFTNCACMGESGKCKACNCGPESHYHTKKIPIKIQKNVEEILQNVKKSLINLTHKQINMKLKSRIF</sequence>
<protein>
    <recommendedName>
        <fullName evidence="2">G domain-containing protein</fullName>
    </recommendedName>
</protein>
<feature type="compositionally biased region" description="Low complexity" evidence="1">
    <location>
        <begin position="40"/>
        <end position="50"/>
    </location>
</feature>
<feature type="compositionally biased region" description="Basic and acidic residues" evidence="1">
    <location>
        <begin position="54"/>
        <end position="66"/>
    </location>
</feature>
<dbReference type="InterPro" id="IPR006073">
    <property type="entry name" value="GTP-bd"/>
</dbReference>
<comment type="caution">
    <text evidence="3">The sequence shown here is derived from an EMBL/GenBank/DDBJ whole genome shotgun (WGS) entry which is preliminary data.</text>
</comment>
<feature type="region of interest" description="Disordered" evidence="1">
    <location>
        <begin position="27"/>
        <end position="87"/>
    </location>
</feature>
<evidence type="ECO:0000259" key="2">
    <source>
        <dbReference type="Pfam" id="PF01926"/>
    </source>
</evidence>
<dbReference type="CDD" id="cd00882">
    <property type="entry name" value="Ras_like_GTPase"/>
    <property type="match status" value="1"/>
</dbReference>
<name>A0AAU9IG11_9CILI</name>
<accession>A0AAU9IG11</accession>
<dbReference type="Gene3D" id="3.40.50.300">
    <property type="entry name" value="P-loop containing nucleotide triphosphate hydrolases"/>
    <property type="match status" value="1"/>
</dbReference>
<dbReference type="InterPro" id="IPR027417">
    <property type="entry name" value="P-loop_NTPase"/>
</dbReference>
<dbReference type="Pfam" id="PF01926">
    <property type="entry name" value="MMR_HSR1"/>
    <property type="match status" value="1"/>
</dbReference>